<dbReference type="InterPro" id="IPR036271">
    <property type="entry name" value="Tet_transcr_reg_TetR-rel_C_sf"/>
</dbReference>
<name>W6QVB7_ECTO5</name>
<gene>
    <name evidence="1" type="primary">nfxB1</name>
    <name evidence="1" type="ORF">BN5_1332</name>
</gene>
<evidence type="ECO:0000313" key="1">
    <source>
        <dbReference type="EMBL" id="CDM39933.1"/>
    </source>
</evidence>
<dbReference type="Proteomes" id="UP000032841">
    <property type="component" value="Chromosome"/>
</dbReference>
<dbReference type="AlphaFoldDB" id="W6QVB7"/>
<dbReference type="EMBL" id="HG916826">
    <property type="protein sequence ID" value="CDM39933.1"/>
    <property type="molecule type" value="Genomic_DNA"/>
</dbReference>
<dbReference type="HOGENOM" id="CLU_2438510_0_0_6"/>
<proteinExistence type="predicted"/>
<dbReference type="eggNOG" id="COG1309">
    <property type="taxonomic scope" value="Bacteria"/>
</dbReference>
<protein>
    <submittedName>
        <fullName evidence="1">HTH-type transcriptional regulator nfxB</fullName>
    </submittedName>
</protein>
<dbReference type="KEGG" id="ppse:BN5_1332"/>
<organism evidence="1 2">
    <name type="scientific">Ectopseudomonas oleovorans (strain CECT 5344)</name>
    <name type="common">Pseudomonas pseudoalcaligenes</name>
    <dbReference type="NCBI Taxonomy" id="1182590"/>
    <lineage>
        <taxon>Bacteria</taxon>
        <taxon>Pseudomonadati</taxon>
        <taxon>Pseudomonadota</taxon>
        <taxon>Gammaproteobacteria</taxon>
        <taxon>Pseudomonadales</taxon>
        <taxon>Pseudomonadaceae</taxon>
        <taxon>Ectopseudomonas</taxon>
    </lineage>
</organism>
<dbReference type="SUPFAM" id="SSF48498">
    <property type="entry name" value="Tetracyclin repressor-like, C-terminal domain"/>
    <property type="match status" value="1"/>
</dbReference>
<accession>W6QVB7</accession>
<evidence type="ECO:0000313" key="2">
    <source>
        <dbReference type="Proteomes" id="UP000032841"/>
    </source>
</evidence>
<sequence>MIFQYRPDSLDPDQDGARWIAYTDALDSFFLRGQQEGYFRIDITAELLTELFVSLIYGMVDAERRGRAASARSLAVLEQFFLKGAGQPRA</sequence>
<reference evidence="1 2" key="1">
    <citation type="submission" date="2013-11" db="EMBL/GenBank/DDBJ databases">
        <title>Complete genome sequence of the cyanide-degrading bacterium Pseudomonas pseudoalcaligenes CECT 5344.</title>
        <authorList>
            <person name="Wibberg D."/>
            <person name="Puehler A."/>
            <person name="Schlueter A."/>
        </authorList>
    </citation>
    <scope>NUCLEOTIDE SEQUENCE [LARGE SCALE GENOMIC DNA]</scope>
    <source>
        <strain evidence="2">CECT 5344</strain>
    </source>
</reference>